<comment type="caution">
    <text evidence="2">The sequence shown here is derived from an EMBL/GenBank/DDBJ whole genome shotgun (WGS) entry which is preliminary data.</text>
</comment>
<feature type="region of interest" description="Disordered" evidence="1">
    <location>
        <begin position="215"/>
        <end position="258"/>
    </location>
</feature>
<keyword evidence="3" id="KW-1185">Reference proteome</keyword>
<sequence length="417" mass="47793">MANSQQATVGISDNVAKLHKLILRQESKDRIGPLITIILCQDVDNQAKLLRYLNDEVQQIKGSQSERASHISEHIHKTEQDLMNLRQLIAENAQSDKDIKVNVHQLRDLMTEVMEQEHIDWTALIQDLKVIIEAMGREQQAFNGVADAFEVMGQQVTSLQHEINEIKNAIKKGPPDLLTSELIKKLDEKITSTLDCVPKETEAFKISLEAVRTERGLDEDPAHGKSADDDIGQSTTNNRTPEHSQSSREEPQQRGPNIEDWPIILQFINIYEQFKDIYKSKKPENETQFIETFLNRIADEIDVHHAEIRSGMEDAHMVTGHEPLVMGMTPEEYQAAFAAIEYENFYREVEESENLQRRQLESDNSMTALLWYKRPEVWALVLGGFTLLHSLFVQWLWPLIEMSGNSPYTSPHKSSEE</sequence>
<dbReference type="AlphaFoldDB" id="A0A7C8ISR8"/>
<evidence type="ECO:0000313" key="2">
    <source>
        <dbReference type="EMBL" id="KAF2968165.1"/>
    </source>
</evidence>
<feature type="compositionally biased region" description="Basic and acidic residues" evidence="1">
    <location>
        <begin position="240"/>
        <end position="252"/>
    </location>
</feature>
<dbReference type="OrthoDB" id="4672532at2759"/>
<accession>A0A7C8ISR8</accession>
<dbReference type="InParanoid" id="A0A7C8ISR8"/>
<organism evidence="2 3">
    <name type="scientific">Xylaria multiplex</name>
    <dbReference type="NCBI Taxonomy" id="323545"/>
    <lineage>
        <taxon>Eukaryota</taxon>
        <taxon>Fungi</taxon>
        <taxon>Dikarya</taxon>
        <taxon>Ascomycota</taxon>
        <taxon>Pezizomycotina</taxon>
        <taxon>Sordariomycetes</taxon>
        <taxon>Xylariomycetidae</taxon>
        <taxon>Xylariales</taxon>
        <taxon>Xylariaceae</taxon>
        <taxon>Xylaria</taxon>
    </lineage>
</organism>
<protein>
    <submittedName>
        <fullName evidence="2">Uncharacterized protein</fullName>
    </submittedName>
</protein>
<evidence type="ECO:0000256" key="1">
    <source>
        <dbReference type="SAM" id="MobiDB-lite"/>
    </source>
</evidence>
<name>A0A7C8ISR8_9PEZI</name>
<proteinExistence type="predicted"/>
<dbReference type="EMBL" id="WUBL01000056">
    <property type="protein sequence ID" value="KAF2968165.1"/>
    <property type="molecule type" value="Genomic_DNA"/>
</dbReference>
<feature type="compositionally biased region" description="Basic and acidic residues" evidence="1">
    <location>
        <begin position="215"/>
        <end position="228"/>
    </location>
</feature>
<reference evidence="2 3" key="1">
    <citation type="submission" date="2019-12" db="EMBL/GenBank/DDBJ databases">
        <title>Draft genome sequence of the ascomycete Xylaria multiplex DSM 110363.</title>
        <authorList>
            <person name="Buettner E."/>
            <person name="Kellner H."/>
        </authorList>
    </citation>
    <scope>NUCLEOTIDE SEQUENCE [LARGE SCALE GENOMIC DNA]</scope>
    <source>
        <strain evidence="2 3">DSM 110363</strain>
    </source>
</reference>
<evidence type="ECO:0000313" key="3">
    <source>
        <dbReference type="Proteomes" id="UP000481858"/>
    </source>
</evidence>
<gene>
    <name evidence="2" type="ORF">GQX73_g5456</name>
</gene>
<dbReference type="Proteomes" id="UP000481858">
    <property type="component" value="Unassembled WGS sequence"/>
</dbReference>